<dbReference type="Pfam" id="PF00455">
    <property type="entry name" value="DeoRC"/>
    <property type="match status" value="1"/>
</dbReference>
<dbReference type="InterPro" id="IPR050313">
    <property type="entry name" value="Carb_Metab_HTH_regulators"/>
</dbReference>
<dbReference type="InterPro" id="IPR018356">
    <property type="entry name" value="Tscrpt_reg_HTH_DeoR_CS"/>
</dbReference>
<dbReference type="Gene3D" id="1.10.10.10">
    <property type="entry name" value="Winged helix-like DNA-binding domain superfamily/Winged helix DNA-binding domain"/>
    <property type="match status" value="1"/>
</dbReference>
<feature type="domain" description="HTH deoR-type" evidence="4">
    <location>
        <begin position="3"/>
        <end position="58"/>
    </location>
</feature>
<dbReference type="Gene3D" id="3.40.50.1360">
    <property type="match status" value="1"/>
</dbReference>
<dbReference type="InterPro" id="IPR001034">
    <property type="entry name" value="DeoR_HTH"/>
</dbReference>
<comment type="caution">
    <text evidence="5">The sequence shown here is derived from an EMBL/GenBank/DDBJ whole genome shotgun (WGS) entry which is preliminary data.</text>
</comment>
<dbReference type="PANTHER" id="PTHR30363">
    <property type="entry name" value="HTH-TYPE TRANSCRIPTIONAL REGULATOR SRLR-RELATED"/>
    <property type="match status" value="1"/>
</dbReference>
<protein>
    <submittedName>
        <fullName evidence="5">DeoR/GlpR family DNA-binding transcription regulator</fullName>
    </submittedName>
</protein>
<keyword evidence="3" id="KW-0804">Transcription</keyword>
<evidence type="ECO:0000256" key="2">
    <source>
        <dbReference type="ARBA" id="ARBA00023125"/>
    </source>
</evidence>
<evidence type="ECO:0000256" key="1">
    <source>
        <dbReference type="ARBA" id="ARBA00023015"/>
    </source>
</evidence>
<dbReference type="PROSITE" id="PS00894">
    <property type="entry name" value="HTH_DEOR_1"/>
    <property type="match status" value="1"/>
</dbReference>
<keyword evidence="1" id="KW-0805">Transcription regulation</keyword>
<proteinExistence type="predicted"/>
<sequence>MLQEERLLYILDYLKSHRAMSVPDICRHLGVSRDTARRDIVRLTEDGSAVRTHGGIALPRLNKPFASYRERSTEQSEAKRRIGRVAAGMIRDDETVILDVATTVKAVAERIEAKGVTVITHSIDNVGVLMDKPHVQIYMLGGYLHKEHHLLYGPSVLEKLSELRADKAIIGVSAIVSDGLMYPYEEDARVKREMARRADQVIAVADSSKLAAMSGFRLGLEWVDVLVTDKIVPGEMQEALDRHEVEVVICGDISEEEGEA</sequence>
<dbReference type="SMART" id="SM01134">
    <property type="entry name" value="DeoRC"/>
    <property type="match status" value="1"/>
</dbReference>
<dbReference type="PROSITE" id="PS51000">
    <property type="entry name" value="HTH_DEOR_2"/>
    <property type="match status" value="1"/>
</dbReference>
<dbReference type="Pfam" id="PF08220">
    <property type="entry name" value="HTH_DeoR"/>
    <property type="match status" value="1"/>
</dbReference>
<evidence type="ECO:0000259" key="4">
    <source>
        <dbReference type="PROSITE" id="PS51000"/>
    </source>
</evidence>
<reference evidence="5 6" key="1">
    <citation type="submission" date="2024-09" db="EMBL/GenBank/DDBJ databases">
        <authorList>
            <person name="Sun Q."/>
            <person name="Mori K."/>
        </authorList>
    </citation>
    <scope>NUCLEOTIDE SEQUENCE [LARGE SCALE GENOMIC DNA]</scope>
    <source>
        <strain evidence="5 6">JCM 12520</strain>
    </source>
</reference>
<evidence type="ECO:0000313" key="6">
    <source>
        <dbReference type="Proteomes" id="UP001589619"/>
    </source>
</evidence>
<dbReference type="PRINTS" id="PR00037">
    <property type="entry name" value="HTHLACR"/>
</dbReference>
<dbReference type="EMBL" id="JBHMAG010000013">
    <property type="protein sequence ID" value="MFB9753780.1"/>
    <property type="molecule type" value="Genomic_DNA"/>
</dbReference>
<dbReference type="Proteomes" id="UP001589619">
    <property type="component" value="Unassembled WGS sequence"/>
</dbReference>
<dbReference type="InterPro" id="IPR014036">
    <property type="entry name" value="DeoR-like_C"/>
</dbReference>
<dbReference type="PANTHER" id="PTHR30363:SF51">
    <property type="entry name" value="HTH-TYPE TRANSCRIPTIONAL REPRESSOR GLCR"/>
    <property type="match status" value="1"/>
</dbReference>
<dbReference type="InterPro" id="IPR037171">
    <property type="entry name" value="NagB/RpiA_transferase-like"/>
</dbReference>
<organism evidence="5 6">
    <name type="scientific">Paenibacillus hodogayensis</name>
    <dbReference type="NCBI Taxonomy" id="279208"/>
    <lineage>
        <taxon>Bacteria</taxon>
        <taxon>Bacillati</taxon>
        <taxon>Bacillota</taxon>
        <taxon>Bacilli</taxon>
        <taxon>Bacillales</taxon>
        <taxon>Paenibacillaceae</taxon>
        <taxon>Paenibacillus</taxon>
    </lineage>
</organism>
<keyword evidence="2 5" id="KW-0238">DNA-binding</keyword>
<dbReference type="SMART" id="SM00420">
    <property type="entry name" value="HTH_DEOR"/>
    <property type="match status" value="1"/>
</dbReference>
<accession>A0ABV5VZP5</accession>
<evidence type="ECO:0000256" key="3">
    <source>
        <dbReference type="ARBA" id="ARBA00023163"/>
    </source>
</evidence>
<name>A0ABV5VZP5_9BACL</name>
<evidence type="ECO:0000313" key="5">
    <source>
        <dbReference type="EMBL" id="MFB9753780.1"/>
    </source>
</evidence>
<dbReference type="InterPro" id="IPR036390">
    <property type="entry name" value="WH_DNA-bd_sf"/>
</dbReference>
<dbReference type="SUPFAM" id="SSF100950">
    <property type="entry name" value="NagB/RpiA/CoA transferase-like"/>
    <property type="match status" value="1"/>
</dbReference>
<keyword evidence="6" id="KW-1185">Reference proteome</keyword>
<gene>
    <name evidence="5" type="ORF">ACFFNY_19605</name>
</gene>
<dbReference type="GO" id="GO:0003677">
    <property type="term" value="F:DNA binding"/>
    <property type="evidence" value="ECO:0007669"/>
    <property type="project" value="UniProtKB-KW"/>
</dbReference>
<dbReference type="RefSeq" id="WP_344914971.1">
    <property type="nucleotide sequence ID" value="NZ_BAAAYO010000014.1"/>
</dbReference>
<dbReference type="InterPro" id="IPR036388">
    <property type="entry name" value="WH-like_DNA-bd_sf"/>
</dbReference>
<dbReference type="SUPFAM" id="SSF46785">
    <property type="entry name" value="Winged helix' DNA-binding domain"/>
    <property type="match status" value="1"/>
</dbReference>